<accession>A0ACB9LVC1</accession>
<reference evidence="1 2" key="1">
    <citation type="journal article" date="2022" name="DNA Res.">
        <title>Chromosomal-level genome assembly of the orchid tree Bauhinia variegata (Leguminosae; Cercidoideae) supports the allotetraploid origin hypothesis of Bauhinia.</title>
        <authorList>
            <person name="Zhong Y."/>
            <person name="Chen Y."/>
            <person name="Zheng D."/>
            <person name="Pang J."/>
            <person name="Liu Y."/>
            <person name="Luo S."/>
            <person name="Meng S."/>
            <person name="Qian L."/>
            <person name="Wei D."/>
            <person name="Dai S."/>
            <person name="Zhou R."/>
        </authorList>
    </citation>
    <scope>NUCLEOTIDE SEQUENCE [LARGE SCALE GENOMIC DNA]</scope>
    <source>
        <strain evidence="1">BV-YZ2020</strain>
    </source>
</reference>
<name>A0ACB9LVC1_BAUVA</name>
<comment type="caution">
    <text evidence="1">The sequence shown here is derived from an EMBL/GenBank/DDBJ whole genome shotgun (WGS) entry which is preliminary data.</text>
</comment>
<dbReference type="EMBL" id="CM039436">
    <property type="protein sequence ID" value="KAI4315268.1"/>
    <property type="molecule type" value="Genomic_DNA"/>
</dbReference>
<dbReference type="Proteomes" id="UP000828941">
    <property type="component" value="Chromosome 11"/>
</dbReference>
<protein>
    <submittedName>
        <fullName evidence="1">Uncharacterized protein</fullName>
    </submittedName>
</protein>
<organism evidence="1 2">
    <name type="scientific">Bauhinia variegata</name>
    <name type="common">Purple orchid tree</name>
    <name type="synonym">Phanera variegata</name>
    <dbReference type="NCBI Taxonomy" id="167791"/>
    <lineage>
        <taxon>Eukaryota</taxon>
        <taxon>Viridiplantae</taxon>
        <taxon>Streptophyta</taxon>
        <taxon>Embryophyta</taxon>
        <taxon>Tracheophyta</taxon>
        <taxon>Spermatophyta</taxon>
        <taxon>Magnoliopsida</taxon>
        <taxon>eudicotyledons</taxon>
        <taxon>Gunneridae</taxon>
        <taxon>Pentapetalae</taxon>
        <taxon>rosids</taxon>
        <taxon>fabids</taxon>
        <taxon>Fabales</taxon>
        <taxon>Fabaceae</taxon>
        <taxon>Cercidoideae</taxon>
        <taxon>Cercideae</taxon>
        <taxon>Bauhiniinae</taxon>
        <taxon>Bauhinia</taxon>
    </lineage>
</organism>
<evidence type="ECO:0000313" key="1">
    <source>
        <dbReference type="EMBL" id="KAI4315268.1"/>
    </source>
</evidence>
<gene>
    <name evidence="1" type="ORF">L6164_028097</name>
</gene>
<proteinExistence type="predicted"/>
<sequence length="180" mass="20735">MNHSKATVKDIVIARGGGEDDSPSGSQRTRLDSTKSKTFYPPIETHWQLPPLKENKASTSTSSSFKSILSYPLKVRDSFKKFGKSKSLQMVLEGAREPKDEQLVHSFRELLFLEGLLPAKHNDYHTLLLFLRMRDYDMLKAKEAFPNDLKWREDFLVDTLTKVNFKPKIFLNLNSQSTRK</sequence>
<keyword evidence="2" id="KW-1185">Reference proteome</keyword>
<evidence type="ECO:0000313" key="2">
    <source>
        <dbReference type="Proteomes" id="UP000828941"/>
    </source>
</evidence>